<feature type="domain" description="HTH marR-type" evidence="1">
    <location>
        <begin position="1"/>
        <end position="138"/>
    </location>
</feature>
<dbReference type="SMART" id="SM00347">
    <property type="entry name" value="HTH_MARR"/>
    <property type="match status" value="1"/>
</dbReference>
<accession>A0A7W9TKH5</accession>
<dbReference type="SUPFAM" id="SSF46785">
    <property type="entry name" value="Winged helix' DNA-binding domain"/>
    <property type="match status" value="1"/>
</dbReference>
<protein>
    <submittedName>
        <fullName evidence="2">DNA-binding MarR family transcriptional regulator</fullName>
    </submittedName>
</protein>
<dbReference type="InterPro" id="IPR036390">
    <property type="entry name" value="WH_DNA-bd_sf"/>
</dbReference>
<dbReference type="InterPro" id="IPR052526">
    <property type="entry name" value="HTH-type_Bedaq_tolerance"/>
</dbReference>
<dbReference type="InterPro" id="IPR000835">
    <property type="entry name" value="HTH_MarR-typ"/>
</dbReference>
<evidence type="ECO:0000313" key="3">
    <source>
        <dbReference type="Proteomes" id="UP000541136"/>
    </source>
</evidence>
<proteinExistence type="predicted"/>
<dbReference type="RefSeq" id="WP_043683071.1">
    <property type="nucleotide sequence ID" value="NZ_JACHIB010000002.1"/>
</dbReference>
<dbReference type="PANTHER" id="PTHR39515:SF2">
    <property type="entry name" value="HTH-TYPE TRANSCRIPTIONAL REGULATOR RV0880"/>
    <property type="match status" value="1"/>
</dbReference>
<name>A0A7W9TKH5_CASDE</name>
<gene>
    <name evidence="2" type="ORF">HNR28_000380</name>
</gene>
<sequence length="150" mass="16706">MPDRTPNHPAGAELLDRIVRLNRWVTRHTAWTLPLAQARVLSLVDELETARIGDLARAERCTQPTMTAQVHRLQAQGLVSRAPDPEDARAARISLTEQGRRTLADIRRARAGIVESLVEQLDAADRARLHEAVRALSALLDAAYRQEPGR</sequence>
<keyword evidence="2" id="KW-0238">DNA-binding</keyword>
<reference evidence="2 3" key="1">
    <citation type="submission" date="2020-08" db="EMBL/GenBank/DDBJ databases">
        <title>Genomic Encyclopedia of Type Strains, Phase IV (KMG-IV): sequencing the most valuable type-strain genomes for metagenomic binning, comparative biology and taxonomic classification.</title>
        <authorList>
            <person name="Goeker M."/>
        </authorList>
    </citation>
    <scope>NUCLEOTIDE SEQUENCE [LARGE SCALE GENOMIC DNA]</scope>
    <source>
        <strain evidence="2 3">DSM 12141</strain>
    </source>
</reference>
<comment type="caution">
    <text evidence="2">The sequence shown here is derived from an EMBL/GenBank/DDBJ whole genome shotgun (WGS) entry which is preliminary data.</text>
</comment>
<evidence type="ECO:0000259" key="1">
    <source>
        <dbReference type="PROSITE" id="PS50995"/>
    </source>
</evidence>
<dbReference type="PROSITE" id="PS50995">
    <property type="entry name" value="HTH_MARR_2"/>
    <property type="match status" value="1"/>
</dbReference>
<dbReference type="Gene3D" id="1.10.10.10">
    <property type="entry name" value="Winged helix-like DNA-binding domain superfamily/Winged helix DNA-binding domain"/>
    <property type="match status" value="1"/>
</dbReference>
<dbReference type="Proteomes" id="UP000541136">
    <property type="component" value="Unassembled WGS sequence"/>
</dbReference>
<dbReference type="GO" id="GO:0003700">
    <property type="term" value="F:DNA-binding transcription factor activity"/>
    <property type="evidence" value="ECO:0007669"/>
    <property type="project" value="InterPro"/>
</dbReference>
<dbReference type="EMBL" id="JACHIB010000002">
    <property type="protein sequence ID" value="MBB6082360.1"/>
    <property type="molecule type" value="Genomic_DNA"/>
</dbReference>
<dbReference type="GO" id="GO:0003677">
    <property type="term" value="F:DNA binding"/>
    <property type="evidence" value="ECO:0007669"/>
    <property type="project" value="UniProtKB-KW"/>
</dbReference>
<dbReference type="PANTHER" id="PTHR39515">
    <property type="entry name" value="CONSERVED PROTEIN"/>
    <property type="match status" value="1"/>
</dbReference>
<dbReference type="InterPro" id="IPR036388">
    <property type="entry name" value="WH-like_DNA-bd_sf"/>
</dbReference>
<evidence type="ECO:0000313" key="2">
    <source>
        <dbReference type="EMBL" id="MBB6082360.1"/>
    </source>
</evidence>
<dbReference type="Pfam" id="PF01047">
    <property type="entry name" value="MarR"/>
    <property type="match status" value="1"/>
</dbReference>
<dbReference type="AlphaFoldDB" id="A0A7W9TKH5"/>
<organism evidence="2 3">
    <name type="scientific">Castellaniella defragrans</name>
    <name type="common">Alcaligenes defragrans</name>
    <dbReference type="NCBI Taxonomy" id="75697"/>
    <lineage>
        <taxon>Bacteria</taxon>
        <taxon>Pseudomonadati</taxon>
        <taxon>Pseudomonadota</taxon>
        <taxon>Betaproteobacteria</taxon>
        <taxon>Burkholderiales</taxon>
        <taxon>Alcaligenaceae</taxon>
        <taxon>Castellaniella</taxon>
    </lineage>
</organism>